<feature type="active site" description="Nucleophile" evidence="8">
    <location>
        <position position="185"/>
    </location>
</feature>
<keyword evidence="4 7" id="KW-0442">Lipid degradation</keyword>
<evidence type="ECO:0000256" key="5">
    <source>
        <dbReference type="ARBA" id="ARBA00023098"/>
    </source>
</evidence>
<dbReference type="Pfam" id="PF04083">
    <property type="entry name" value="Abhydro_lipase"/>
    <property type="match status" value="1"/>
</dbReference>
<dbReference type="InterPro" id="IPR006693">
    <property type="entry name" value="AB_hydrolase_lipase"/>
</dbReference>
<dbReference type="InterPro" id="IPR029058">
    <property type="entry name" value="AB_hydrolase_fold"/>
</dbReference>
<dbReference type="Gene3D" id="3.40.50.1820">
    <property type="entry name" value="alpha/beta hydrolase"/>
    <property type="match status" value="1"/>
</dbReference>
<dbReference type="PANTHER" id="PTHR11005">
    <property type="entry name" value="LYSOSOMAL ACID LIPASE-RELATED"/>
    <property type="match status" value="1"/>
</dbReference>
<organism evidence="11">
    <name type="scientific">Ixodes ricinus</name>
    <name type="common">Common tick</name>
    <name type="synonym">Acarus ricinus</name>
    <dbReference type="NCBI Taxonomy" id="34613"/>
    <lineage>
        <taxon>Eukaryota</taxon>
        <taxon>Metazoa</taxon>
        <taxon>Ecdysozoa</taxon>
        <taxon>Arthropoda</taxon>
        <taxon>Chelicerata</taxon>
        <taxon>Arachnida</taxon>
        <taxon>Acari</taxon>
        <taxon>Parasitiformes</taxon>
        <taxon>Ixodida</taxon>
        <taxon>Ixodoidea</taxon>
        <taxon>Ixodidae</taxon>
        <taxon>Ixodinae</taxon>
        <taxon>Ixodes</taxon>
    </lineage>
</organism>
<comment type="similarity">
    <text evidence="1 7">Belongs to the AB hydrolase superfamily. Lipase family.</text>
</comment>
<dbReference type="SUPFAM" id="SSF53474">
    <property type="entry name" value="alpha/beta-Hydrolases"/>
    <property type="match status" value="1"/>
</dbReference>
<dbReference type="EMBL" id="GANP01014401">
    <property type="protein sequence ID" value="JAB70067.1"/>
    <property type="molecule type" value="mRNA"/>
</dbReference>
<evidence type="ECO:0000256" key="2">
    <source>
        <dbReference type="ARBA" id="ARBA00022729"/>
    </source>
</evidence>
<sequence length="417" mass="46090">MTLAGFGRWLFLAGACLCALAGVGSAVNLIDGLLGGSPDVYKDARLDPIGLIKKWGYPAERHHVTTEDGYILEIDRIPHGLSETDQGQTRTPVLCVHGVVSSAADYVINNPQESPGFLLADAGFDVWLINTRGTPYSNHHETLTTKDREFWEWSFDQIGRYDLAATIDFIISKTGFGEISLLTWSQGFTVTLVLLSTRLEYNDKVNLVVGMAPVANITHIQTPITLLGPFAEPIAGFINIFTKGGLLTSSQLTQTVIGAACNNVLRGLCFLPINIVVGASQEQLNTTRIPVYIAHMPAGTSTQNIVHYTQMYRAKNFIMYDYGKERNMDLYGQDTPPEYPLEEIGTSIALFTGQGDRFADPKDVQNLRSRLQSIVFDYQLPQKNFNHLDFVIGDDATLMLHKPVIELIQGYNNDNVV</sequence>
<feature type="domain" description="Partial AB-hydrolase lipase" evidence="10">
    <location>
        <begin position="51"/>
        <end position="109"/>
    </location>
</feature>
<proteinExistence type="evidence at transcript level"/>
<evidence type="ECO:0000313" key="11">
    <source>
        <dbReference type="EMBL" id="JAB70067.1"/>
    </source>
</evidence>
<dbReference type="FunFam" id="3.40.50.1820:FF:000057">
    <property type="entry name" value="Lipase"/>
    <property type="match status" value="1"/>
</dbReference>
<feature type="chain" id="PRO_5004737744" description="Lipase" evidence="9">
    <location>
        <begin position="27"/>
        <end position="417"/>
    </location>
</feature>
<protein>
    <recommendedName>
        <fullName evidence="7">Lipase</fullName>
    </recommendedName>
</protein>
<evidence type="ECO:0000256" key="4">
    <source>
        <dbReference type="ARBA" id="ARBA00022963"/>
    </source>
</evidence>
<evidence type="ECO:0000256" key="3">
    <source>
        <dbReference type="ARBA" id="ARBA00022801"/>
    </source>
</evidence>
<keyword evidence="3 7" id="KW-0378">Hydrolase</keyword>
<keyword evidence="5" id="KW-0443">Lipid metabolism</keyword>
<dbReference type="AlphaFoldDB" id="V5H6W0"/>
<evidence type="ECO:0000256" key="9">
    <source>
        <dbReference type="SAM" id="SignalP"/>
    </source>
</evidence>
<evidence type="ECO:0000256" key="6">
    <source>
        <dbReference type="ARBA" id="ARBA00023180"/>
    </source>
</evidence>
<keyword evidence="6" id="KW-0325">Glycoprotein</keyword>
<evidence type="ECO:0000256" key="1">
    <source>
        <dbReference type="ARBA" id="ARBA00010701"/>
    </source>
</evidence>
<evidence type="ECO:0000259" key="10">
    <source>
        <dbReference type="Pfam" id="PF04083"/>
    </source>
</evidence>
<dbReference type="InterPro" id="IPR025483">
    <property type="entry name" value="Lipase_euk"/>
</dbReference>
<dbReference type="PIRSF" id="PIRSF000862">
    <property type="entry name" value="Steryl_ester_lip"/>
    <property type="match status" value="1"/>
</dbReference>
<feature type="active site" description="Charge relay system" evidence="8">
    <location>
        <position position="387"/>
    </location>
</feature>
<dbReference type="GO" id="GO:0016042">
    <property type="term" value="P:lipid catabolic process"/>
    <property type="evidence" value="ECO:0007669"/>
    <property type="project" value="UniProtKB-KW"/>
</dbReference>
<keyword evidence="2 9" id="KW-0732">Signal</keyword>
<accession>V5H6W0</accession>
<reference evidence="11" key="1">
    <citation type="journal article" date="2015" name="Sci. Rep.">
        <title>Tissue- and time-dependent transcription in Ixodes ricinus salivary glands and midguts when blood feeding on the vertebrate host.</title>
        <authorList>
            <person name="Kotsyfakis M."/>
            <person name="Schwarz A."/>
            <person name="Erhart J."/>
            <person name="Ribeiro J.M."/>
        </authorList>
    </citation>
    <scope>NUCLEOTIDE SEQUENCE</scope>
    <source>
        <tissue evidence="11">Salivary gland and midgut</tissue>
    </source>
</reference>
<feature type="active site" description="Charge relay system" evidence="8">
    <location>
        <position position="356"/>
    </location>
</feature>
<name>V5H6W0_IXORI</name>
<dbReference type="GO" id="GO:0016788">
    <property type="term" value="F:hydrolase activity, acting on ester bonds"/>
    <property type="evidence" value="ECO:0007669"/>
    <property type="project" value="InterPro"/>
</dbReference>
<evidence type="ECO:0000256" key="8">
    <source>
        <dbReference type="PIRSR" id="PIRSR000862-1"/>
    </source>
</evidence>
<evidence type="ECO:0000256" key="7">
    <source>
        <dbReference type="PIRNR" id="PIRNR000862"/>
    </source>
</evidence>
<feature type="signal peptide" evidence="9">
    <location>
        <begin position="1"/>
        <end position="26"/>
    </location>
</feature>